<evidence type="ECO:0000256" key="3">
    <source>
        <dbReference type="ARBA" id="ARBA00022691"/>
    </source>
</evidence>
<keyword evidence="2" id="KW-0808">Transferase</keyword>
<dbReference type="Gene3D" id="1.10.10.10">
    <property type="entry name" value="Winged helix-like DNA-binding domain superfamily/Winged helix DNA-binding domain"/>
    <property type="match status" value="1"/>
</dbReference>
<dbReference type="PROSITE" id="PS51683">
    <property type="entry name" value="SAM_OMT_II"/>
    <property type="match status" value="1"/>
</dbReference>
<protein>
    <submittedName>
        <fullName evidence="6">Hydroxyneurosporene methyltransferase</fullName>
    </submittedName>
</protein>
<keyword evidence="1 6" id="KW-0489">Methyltransferase</keyword>
<dbReference type="InterPro" id="IPR001077">
    <property type="entry name" value="COMT_C"/>
</dbReference>
<accession>A0ABX8CP74</accession>
<dbReference type="Pfam" id="PF00891">
    <property type="entry name" value="Methyltransf_2"/>
    <property type="match status" value="1"/>
</dbReference>
<dbReference type="PANTHER" id="PTHR43712:SF2">
    <property type="entry name" value="O-METHYLTRANSFERASE CICE"/>
    <property type="match status" value="1"/>
</dbReference>
<dbReference type="SUPFAM" id="SSF46785">
    <property type="entry name" value="Winged helix' DNA-binding domain"/>
    <property type="match status" value="1"/>
</dbReference>
<feature type="domain" description="O-methyltransferase C-terminal" evidence="4">
    <location>
        <begin position="139"/>
        <end position="346"/>
    </location>
</feature>
<dbReference type="InterPro" id="IPR036390">
    <property type="entry name" value="WH_DNA-bd_sf"/>
</dbReference>
<name>A0ABX8CP74_9NOCA</name>
<dbReference type="SUPFAM" id="SSF53335">
    <property type="entry name" value="S-adenosyl-L-methionine-dependent methyltransferases"/>
    <property type="match status" value="1"/>
</dbReference>
<evidence type="ECO:0000256" key="2">
    <source>
        <dbReference type="ARBA" id="ARBA00022679"/>
    </source>
</evidence>
<proteinExistence type="predicted"/>
<dbReference type="InterPro" id="IPR012967">
    <property type="entry name" value="COMT_dimerisation"/>
</dbReference>
<organism evidence="6 7">
    <name type="scientific">Nocardia tengchongensis</name>
    <dbReference type="NCBI Taxonomy" id="2055889"/>
    <lineage>
        <taxon>Bacteria</taxon>
        <taxon>Bacillati</taxon>
        <taxon>Actinomycetota</taxon>
        <taxon>Actinomycetes</taxon>
        <taxon>Mycobacteriales</taxon>
        <taxon>Nocardiaceae</taxon>
        <taxon>Nocardia</taxon>
    </lineage>
</organism>
<dbReference type="InterPro" id="IPR036388">
    <property type="entry name" value="WH-like_DNA-bd_sf"/>
</dbReference>
<evidence type="ECO:0000259" key="4">
    <source>
        <dbReference type="Pfam" id="PF00891"/>
    </source>
</evidence>
<evidence type="ECO:0000256" key="1">
    <source>
        <dbReference type="ARBA" id="ARBA00022603"/>
    </source>
</evidence>
<reference evidence="6 7" key="1">
    <citation type="submission" date="2021-04" db="EMBL/GenBank/DDBJ databases">
        <title>Nocardia tengchongensis.</title>
        <authorList>
            <person name="Zhuang k."/>
            <person name="Ran Y."/>
            <person name="Li W."/>
        </authorList>
    </citation>
    <scope>NUCLEOTIDE SEQUENCE [LARGE SCALE GENOMIC DNA]</scope>
    <source>
        <strain evidence="6 7">CFH S0057</strain>
    </source>
</reference>
<evidence type="ECO:0000259" key="5">
    <source>
        <dbReference type="Pfam" id="PF08100"/>
    </source>
</evidence>
<evidence type="ECO:0000313" key="6">
    <source>
        <dbReference type="EMBL" id="QVI21237.1"/>
    </source>
</evidence>
<gene>
    <name evidence="6" type="ORF">KHQ06_35440</name>
</gene>
<feature type="domain" description="O-methyltransferase dimerisation" evidence="5">
    <location>
        <begin position="42"/>
        <end position="113"/>
    </location>
</feature>
<dbReference type="GO" id="GO:0032259">
    <property type="term" value="P:methylation"/>
    <property type="evidence" value="ECO:0007669"/>
    <property type="project" value="UniProtKB-KW"/>
</dbReference>
<dbReference type="InterPro" id="IPR029063">
    <property type="entry name" value="SAM-dependent_MTases_sf"/>
</dbReference>
<dbReference type="Proteomes" id="UP000683310">
    <property type="component" value="Chromosome"/>
</dbReference>
<keyword evidence="7" id="KW-1185">Reference proteome</keyword>
<dbReference type="PANTHER" id="PTHR43712">
    <property type="entry name" value="PUTATIVE (AFU_ORTHOLOGUE AFUA_4G14580)-RELATED"/>
    <property type="match status" value="1"/>
</dbReference>
<dbReference type="Pfam" id="PF08100">
    <property type="entry name" value="Dimerisation"/>
    <property type="match status" value="1"/>
</dbReference>
<dbReference type="GO" id="GO:0008168">
    <property type="term" value="F:methyltransferase activity"/>
    <property type="evidence" value="ECO:0007669"/>
    <property type="project" value="UniProtKB-KW"/>
</dbReference>
<dbReference type="Gene3D" id="3.40.50.150">
    <property type="entry name" value="Vaccinia Virus protein VP39"/>
    <property type="match status" value="1"/>
</dbReference>
<dbReference type="InterPro" id="IPR016461">
    <property type="entry name" value="COMT-like"/>
</dbReference>
<dbReference type="Gene3D" id="1.10.287.1350">
    <property type="match status" value="1"/>
</dbReference>
<keyword evidence="3" id="KW-0949">S-adenosyl-L-methionine</keyword>
<evidence type="ECO:0000313" key="7">
    <source>
        <dbReference type="Proteomes" id="UP000683310"/>
    </source>
</evidence>
<sequence length="367" mass="39846">MASAPPPKVPPLPLLRALTWVRDGLAALHRRLVPGHIALLELSTSGYLTQATCAAAELGIADALAEGPRQPADLARAIGASEDGVRRLMRLLISAGVFGQRRDGAYELTGISQGLRTDAAVSMRDLFVFLGNDLHRKHWSYLADSVRSGRSLWPELEGMEFFEFAEQHPEAGQVFDQAMTSVGGLSTEPLQAAFDFGRFGSIVDIGGGRGSLLVDILHRHPSMRGTVFDLPRVADGLEEQLLGPGLTGRLTVEGGSFFDTVPKGADAYLLKHIVHDWSDADAERILRTVRTAMESEARLLIIEMVMPEHHRPHPGKVIDLEMLVNTAGGRERTKTEFGNLLSRSGFVLTGITPTAAPECVIEAHPTW</sequence>
<dbReference type="EMBL" id="CP074371">
    <property type="protein sequence ID" value="QVI21237.1"/>
    <property type="molecule type" value="Genomic_DNA"/>
</dbReference>
<dbReference type="PIRSF" id="PIRSF005739">
    <property type="entry name" value="O-mtase"/>
    <property type="match status" value="1"/>
</dbReference>